<proteinExistence type="predicted"/>
<name>A0A6M8UBN2_9GAMM</name>
<dbReference type="AlphaFoldDB" id="A0A6M8UBN2"/>
<evidence type="ECO:0000259" key="3">
    <source>
        <dbReference type="Pfam" id="PF03797"/>
    </source>
</evidence>
<dbReference type="InterPro" id="IPR023614">
    <property type="entry name" value="Porin_dom_sf"/>
</dbReference>
<dbReference type="InterPro" id="IPR005546">
    <property type="entry name" value="Autotransporte_beta"/>
</dbReference>
<dbReference type="InterPro" id="IPR050298">
    <property type="entry name" value="Gram-neg_bact_OMP"/>
</dbReference>
<evidence type="ECO:0000256" key="2">
    <source>
        <dbReference type="SAM" id="SignalP"/>
    </source>
</evidence>
<dbReference type="SUPFAM" id="SSF56935">
    <property type="entry name" value="Porins"/>
    <property type="match status" value="1"/>
</dbReference>
<dbReference type="PANTHER" id="PTHR34501">
    <property type="entry name" value="PROTEIN YDDL-RELATED"/>
    <property type="match status" value="1"/>
</dbReference>
<reference evidence="4 5" key="1">
    <citation type="submission" date="2020-06" db="EMBL/GenBank/DDBJ databases">
        <title>Genome sequence of Paramixta manurensis strain PD-1.</title>
        <authorList>
            <person name="Lee C.W."/>
            <person name="Kim J."/>
        </authorList>
    </citation>
    <scope>NUCLEOTIDE SEQUENCE [LARGE SCALE GENOMIC DNA]</scope>
    <source>
        <strain evidence="4 5">PD-1</strain>
    </source>
</reference>
<dbReference type="Gene3D" id="2.40.160.10">
    <property type="entry name" value="Porin"/>
    <property type="match status" value="1"/>
</dbReference>
<keyword evidence="1 2" id="KW-0732">Signal</keyword>
<feature type="signal peptide" evidence="2">
    <location>
        <begin position="1"/>
        <end position="26"/>
    </location>
</feature>
<dbReference type="PANTHER" id="PTHR34501:SF2">
    <property type="entry name" value="OUTER MEMBRANE PORIN F-RELATED"/>
    <property type="match status" value="1"/>
</dbReference>
<sequence>MSINKFSIKNAALAVTLGCMSFSTLAEITLLKQDPQANDPLSRLQFQVGGSIRPQFINEAGNSDKGSYKRNGYDGGTRFRFSADYYLFDDVSLIGYYELGVNIPRVFDWDNHYKDGDKHTDRRMLFGGLKSKTWGTLTYGKQNSLYYTVVGAKTDIWDFDMQGQAPGNGFNGNYDGSYRSYNLLQYTNSFGPVDLYLGGVMRDDSHPAGGNGLRYQRKGGAAVGVDYHISKALTWGTAYSYIKQSIHTPNGIDNGTSDSGQQLLGSSLSWKPGNWTLAAGAGWYRNFLMTTQKDRHDFFAGNAYGGEYYLGYTFPVQQYWVKNVTPYYAGDRLKFNTGRDYQQHHNTLGISTKFDYGFQVDIEHVFTNSTDNKSDLNLVRLRYDF</sequence>
<dbReference type="Proteomes" id="UP000505325">
    <property type="component" value="Chromosome"/>
</dbReference>
<feature type="chain" id="PRO_5026649771" evidence="2">
    <location>
        <begin position="27"/>
        <end position="385"/>
    </location>
</feature>
<evidence type="ECO:0000313" key="5">
    <source>
        <dbReference type="Proteomes" id="UP000505325"/>
    </source>
</evidence>
<organism evidence="4 5">
    <name type="scientific">Paramixta manurensis</name>
    <dbReference type="NCBI Taxonomy" id="2740817"/>
    <lineage>
        <taxon>Bacteria</taxon>
        <taxon>Pseudomonadati</taxon>
        <taxon>Pseudomonadota</taxon>
        <taxon>Gammaproteobacteria</taxon>
        <taxon>Enterobacterales</taxon>
        <taxon>Erwiniaceae</taxon>
        <taxon>Paramixta</taxon>
    </lineage>
</organism>
<dbReference type="Pfam" id="PF03797">
    <property type="entry name" value="Autotransporter"/>
    <property type="match status" value="1"/>
</dbReference>
<protein>
    <submittedName>
        <fullName evidence="4">Outer membrane protein</fullName>
    </submittedName>
</protein>
<gene>
    <name evidence="4" type="ORF">PMPD1_0062</name>
</gene>
<dbReference type="EMBL" id="CP054212">
    <property type="protein sequence ID" value="QKJ85050.1"/>
    <property type="molecule type" value="Genomic_DNA"/>
</dbReference>
<accession>A0A6M8UBN2</accession>
<dbReference type="KEGG" id="pmak:PMPD1_0062"/>
<feature type="domain" description="Autotransporter" evidence="3">
    <location>
        <begin position="210"/>
        <end position="320"/>
    </location>
</feature>
<evidence type="ECO:0000313" key="4">
    <source>
        <dbReference type="EMBL" id="QKJ85050.1"/>
    </source>
</evidence>
<keyword evidence="5" id="KW-1185">Reference proteome</keyword>
<evidence type="ECO:0000256" key="1">
    <source>
        <dbReference type="ARBA" id="ARBA00022729"/>
    </source>
</evidence>